<organism evidence="3 4">
    <name type="scientific">Batrachochytrium dendrobatidis (strain JAM81 / FGSC 10211)</name>
    <name type="common">Frog chytrid fungus</name>
    <dbReference type="NCBI Taxonomy" id="684364"/>
    <lineage>
        <taxon>Eukaryota</taxon>
        <taxon>Fungi</taxon>
        <taxon>Fungi incertae sedis</taxon>
        <taxon>Chytridiomycota</taxon>
        <taxon>Chytridiomycota incertae sedis</taxon>
        <taxon>Chytridiomycetes</taxon>
        <taxon>Rhizophydiales</taxon>
        <taxon>Rhizophydiales incertae sedis</taxon>
        <taxon>Batrachochytrium</taxon>
    </lineage>
</organism>
<dbReference type="EMBL" id="GL882892">
    <property type="protein sequence ID" value="EGF77469.1"/>
    <property type="molecule type" value="Genomic_DNA"/>
</dbReference>
<reference evidence="3 4" key="1">
    <citation type="submission" date="2009-12" db="EMBL/GenBank/DDBJ databases">
        <title>The draft genome of Batrachochytrium dendrobatidis.</title>
        <authorList>
            <consortium name="US DOE Joint Genome Institute (JGI-PGF)"/>
            <person name="Kuo A."/>
            <person name="Salamov A."/>
            <person name="Schmutz J."/>
            <person name="Lucas S."/>
            <person name="Pitluck S."/>
            <person name="Rosenblum E."/>
            <person name="Stajich J."/>
            <person name="Eisen M."/>
            <person name="Grigoriev I.V."/>
        </authorList>
    </citation>
    <scope>NUCLEOTIDE SEQUENCE [LARGE SCALE GENOMIC DNA]</scope>
    <source>
        <strain evidence="4">JAM81 / FGSC 10211</strain>
    </source>
</reference>
<accession>F4PBM1</accession>
<dbReference type="AlphaFoldDB" id="F4PBM1"/>
<dbReference type="HOGENOM" id="CLU_327877_0_0_1"/>
<dbReference type="InterPro" id="IPR052111">
    <property type="entry name" value="Spermatogenesis_Ciliary_MAP"/>
</dbReference>
<evidence type="ECO:0000313" key="3">
    <source>
        <dbReference type="EMBL" id="EGF77469.1"/>
    </source>
</evidence>
<keyword evidence="4" id="KW-1185">Reference proteome</keyword>
<dbReference type="GO" id="GO:0005930">
    <property type="term" value="C:axoneme"/>
    <property type="evidence" value="ECO:0000318"/>
    <property type="project" value="GO_Central"/>
</dbReference>
<dbReference type="PANTHER" id="PTHR12509">
    <property type="entry name" value="SPERMATOGENESIS-ASSOCIATED 4-RELATED"/>
    <property type="match status" value="1"/>
</dbReference>
<dbReference type="GO" id="GO:0051493">
    <property type="term" value="P:regulation of cytoskeleton organization"/>
    <property type="evidence" value="ECO:0000318"/>
    <property type="project" value="GO_Central"/>
</dbReference>
<dbReference type="GO" id="GO:0008017">
    <property type="term" value="F:microtubule binding"/>
    <property type="evidence" value="ECO:0000318"/>
    <property type="project" value="GO_Central"/>
</dbReference>
<dbReference type="RefSeq" id="XP_006682086.1">
    <property type="nucleotide sequence ID" value="XM_006682023.1"/>
</dbReference>
<dbReference type="PANTHER" id="PTHR12509:SF8">
    <property type="entry name" value="SPERMATOGENESIS-ASSOCIATED PROTEIN 4"/>
    <property type="match status" value="1"/>
</dbReference>
<feature type="region of interest" description="Disordered" evidence="1">
    <location>
        <begin position="134"/>
        <end position="168"/>
    </location>
</feature>
<dbReference type="OrthoDB" id="62528at2759"/>
<evidence type="ECO:0000259" key="2">
    <source>
        <dbReference type="Pfam" id="PF06294"/>
    </source>
</evidence>
<dbReference type="Proteomes" id="UP000007241">
    <property type="component" value="Unassembled WGS sequence"/>
</dbReference>
<dbReference type="InterPro" id="IPR010441">
    <property type="entry name" value="CH_2"/>
</dbReference>
<gene>
    <name evidence="3" type="ORF">BATDEDRAFT_91758</name>
</gene>
<dbReference type="InterPro" id="IPR036872">
    <property type="entry name" value="CH_dom_sf"/>
</dbReference>
<feature type="domain" description="CH-like" evidence="2">
    <location>
        <begin position="9"/>
        <end position="113"/>
    </location>
</feature>
<dbReference type="STRING" id="684364.F4PBM1"/>
<feature type="compositionally biased region" description="Low complexity" evidence="1">
    <location>
        <begin position="134"/>
        <end position="153"/>
    </location>
</feature>
<dbReference type="Gene3D" id="1.10.418.10">
    <property type="entry name" value="Calponin-like domain"/>
    <property type="match status" value="1"/>
</dbReference>
<evidence type="ECO:0000256" key="1">
    <source>
        <dbReference type="SAM" id="MobiDB-lite"/>
    </source>
</evidence>
<dbReference type="InParanoid" id="F4PBM1"/>
<evidence type="ECO:0000313" key="4">
    <source>
        <dbReference type="Proteomes" id="UP000007241"/>
    </source>
</evidence>
<dbReference type="GeneID" id="18244380"/>
<protein>
    <recommendedName>
        <fullName evidence="2">CH-like domain-containing protein</fullName>
    </recommendedName>
</protein>
<proteinExistence type="predicted"/>
<sequence length="877" mass="97972">MATTLPREIIKWIQGLDLSYSVKNYKRDFSNGFLVAEILAKYYPADVQMHAFDTGTGGGAKNNNWGMLERVFIGWLNDTLDKQKHSIPISKEICANVASCSSESASILLSVIYWHINNKGSHPEGVLATTASISSQTKKSASKTQKASSGGSSNKTRSNTSDEQEHQTALDRILFSARQNSLMENFGTESNDGLDEPLHLNISNGYSPGKLSKMNANAVLDTDGDPSTEEPVVGRVSLMRVICQIFNIADTQINFHRSTFPANTVRDIICQSIETGSRFEVNALLEILRASTPEIISAIQQSPPLDFQILFDTFLPLIVNYGSSTKRISFEMMNVAATAIIYYVGDTCQYMLATGKSYKWLSMARDFNGVIQQISLPTMDKMPFIARILHAYLGPNISEIDRVRIFMEIKASIHKDKLQWPATRSKSSSGSEFIFFLASFNAIYNYPIHSATYQFTVLHLSECLTIINAFKRSNQGNVLFLPLKNGSTTISDTSANPGVTILSTADIPALEVSAALHIVAAIIRAGVPLEHRVMADVVDSSLRAFLKIVINPQCPCALQKAYMKVVVTLLEILPIDCLRESPEFTLLQDLLGIANTLLKWFTGEVLKTMLIFISKVLYKHQTLCTAFVRGLVNAGDTVRLDLLKATTKKNSNHTITWNLPFLLDENKPQIYKVWWEYGVCMGVRSVTECSKSPLEASHLEIIWTMMRERRQSECTDDQNSRPIVPQAAWNHVFLLLSDHIIANLAIQELSDLAWSVFCGFMQVCSGDTITKKFPSLLGVLIYVHTVDRGRCRKRIMNRLKRWAAKASLKAKFESDQPTKLDSYALEQKSNLVKESLSHLPKENEHTIYVEAQRVLRIFMNELPTLSGSGKRHLAHGL</sequence>
<name>F4PBM1_BATDJ</name>
<dbReference type="Pfam" id="PF06294">
    <property type="entry name" value="CH_2"/>
    <property type="match status" value="1"/>
</dbReference>